<reference evidence="3 4" key="1">
    <citation type="submission" date="2019-03" db="EMBL/GenBank/DDBJ databases">
        <authorList>
            <person name="Gaulin E."/>
            <person name="Dumas B."/>
        </authorList>
    </citation>
    <scope>NUCLEOTIDE SEQUENCE [LARGE SCALE GENOMIC DNA]</scope>
    <source>
        <strain evidence="3">CBS 568.67</strain>
    </source>
</reference>
<organism evidence="3 4">
    <name type="scientific">Aphanomyces stellatus</name>
    <dbReference type="NCBI Taxonomy" id="120398"/>
    <lineage>
        <taxon>Eukaryota</taxon>
        <taxon>Sar</taxon>
        <taxon>Stramenopiles</taxon>
        <taxon>Oomycota</taxon>
        <taxon>Saprolegniomycetes</taxon>
        <taxon>Saprolegniales</taxon>
        <taxon>Verrucalvaceae</taxon>
        <taxon>Aphanomyces</taxon>
    </lineage>
</organism>
<evidence type="ECO:0000313" key="4">
    <source>
        <dbReference type="Proteomes" id="UP000332933"/>
    </source>
</evidence>
<dbReference type="InterPro" id="IPR005024">
    <property type="entry name" value="Snf7_fam"/>
</dbReference>
<evidence type="ECO:0000313" key="2">
    <source>
        <dbReference type="EMBL" id="KAF0686072.1"/>
    </source>
</evidence>
<sequence length="252" mass="28261">MFNFGKPVKTAREQARDAKRDIGHSQRDLEREKMALERQEKQLIADIKRAAKEGNAAGTKILAKQLIQLRQQKDKMVAMKSQLGGISMQTSVRHDRLLCTWIITSIMMQAMSAQMTMVTAMEKSTKVQHVIFSMRLSDLGLMICQTMAAANKQMDTSRFQKVIMEYEKQSELMGMREEMIQDSLIDAFDDDEIEEEGDAVVDQVLAEIGLDLGTQMADAPKQAVASGFSIEQLLQEAEAARPKAFAPASLRN</sequence>
<feature type="compositionally biased region" description="Basic and acidic residues" evidence="1">
    <location>
        <begin position="10"/>
        <end position="32"/>
    </location>
</feature>
<feature type="region of interest" description="Disordered" evidence="1">
    <location>
        <begin position="1"/>
        <end position="32"/>
    </location>
</feature>
<dbReference type="AlphaFoldDB" id="A0A485LJU7"/>
<dbReference type="GO" id="GO:0007034">
    <property type="term" value="P:vacuolar transport"/>
    <property type="evidence" value="ECO:0007669"/>
    <property type="project" value="InterPro"/>
</dbReference>
<dbReference type="Pfam" id="PF03357">
    <property type="entry name" value="Snf7"/>
    <property type="match status" value="2"/>
</dbReference>
<proteinExistence type="predicted"/>
<dbReference type="PANTHER" id="PTHR10476">
    <property type="entry name" value="CHARGED MULTIVESICULAR BODY PROTEIN"/>
    <property type="match status" value="1"/>
</dbReference>
<accession>A0A485LJU7</accession>
<dbReference type="Gene3D" id="6.10.140.1230">
    <property type="match status" value="2"/>
</dbReference>
<reference evidence="2" key="2">
    <citation type="submission" date="2019-06" db="EMBL/GenBank/DDBJ databases">
        <title>Genomics analysis of Aphanomyces spp. identifies a new class of oomycete effector associated with host adaptation.</title>
        <authorList>
            <person name="Gaulin E."/>
        </authorList>
    </citation>
    <scope>NUCLEOTIDE SEQUENCE</scope>
    <source>
        <strain evidence="2">CBS 578.67</strain>
    </source>
</reference>
<dbReference type="EMBL" id="CAADRA010007041">
    <property type="protein sequence ID" value="VFT98705.1"/>
    <property type="molecule type" value="Genomic_DNA"/>
</dbReference>
<dbReference type="Proteomes" id="UP000332933">
    <property type="component" value="Unassembled WGS sequence"/>
</dbReference>
<gene>
    <name evidence="3" type="primary">Aste57867_22037</name>
    <name evidence="2" type="ORF">As57867_021968</name>
    <name evidence="3" type="ORF">ASTE57867_22037</name>
</gene>
<dbReference type="EMBL" id="VJMH01007015">
    <property type="protein sequence ID" value="KAF0686072.1"/>
    <property type="molecule type" value="Genomic_DNA"/>
</dbReference>
<keyword evidence="4" id="KW-1185">Reference proteome</keyword>
<protein>
    <submittedName>
        <fullName evidence="3">Aste57867_22037 protein</fullName>
    </submittedName>
</protein>
<name>A0A485LJU7_9STRA</name>
<evidence type="ECO:0000256" key="1">
    <source>
        <dbReference type="SAM" id="MobiDB-lite"/>
    </source>
</evidence>
<dbReference type="OrthoDB" id="5594417at2759"/>
<evidence type="ECO:0000313" key="3">
    <source>
        <dbReference type="EMBL" id="VFT98705.1"/>
    </source>
</evidence>